<name>A0A1G7M4K9_9FLAO</name>
<protein>
    <submittedName>
        <fullName evidence="1">Uncharacterized protein</fullName>
    </submittedName>
</protein>
<reference evidence="2" key="1">
    <citation type="submission" date="2016-10" db="EMBL/GenBank/DDBJ databases">
        <authorList>
            <person name="Varghese N."/>
            <person name="Submissions S."/>
        </authorList>
    </citation>
    <scope>NUCLEOTIDE SEQUENCE [LARGE SCALE GENOMIC DNA]</scope>
    <source>
        <strain evidence="2">DSM 24729</strain>
    </source>
</reference>
<keyword evidence="2" id="KW-1185">Reference proteome</keyword>
<accession>A0A1G7M4K9</accession>
<organism evidence="1 2">
    <name type="scientific">Cellulophaga baltica</name>
    <dbReference type="NCBI Taxonomy" id="76594"/>
    <lineage>
        <taxon>Bacteria</taxon>
        <taxon>Pseudomonadati</taxon>
        <taxon>Bacteroidota</taxon>
        <taxon>Flavobacteriia</taxon>
        <taxon>Flavobacteriales</taxon>
        <taxon>Flavobacteriaceae</taxon>
        <taxon>Cellulophaga</taxon>
    </lineage>
</organism>
<dbReference type="EMBL" id="FNBD01000030">
    <property type="protein sequence ID" value="SDF56732.1"/>
    <property type="molecule type" value="Genomic_DNA"/>
</dbReference>
<evidence type="ECO:0000313" key="2">
    <source>
        <dbReference type="Proteomes" id="UP000182114"/>
    </source>
</evidence>
<evidence type="ECO:0000313" key="1">
    <source>
        <dbReference type="EMBL" id="SDF56732.1"/>
    </source>
</evidence>
<gene>
    <name evidence="1" type="ORF">SAMN04487992_1305</name>
</gene>
<dbReference type="AlphaFoldDB" id="A0A1G7M4K9"/>
<dbReference type="Proteomes" id="UP000182114">
    <property type="component" value="Unassembled WGS sequence"/>
</dbReference>
<proteinExistence type="predicted"/>
<sequence length="149" mass="17554">MRNIILTFILLTSGILFAQKTDSLKLEQIYQKIDSIKYSESDFTIMQKYFNENSELNKLISEKAEQGDKNATDLIEILALKYDKANKKYGEKEIKVLIYSYYMSLGIQEKFNRLNSDLDAELDSLKLQKKYFEKEIKKDKRIIDSLKNK</sequence>